<dbReference type="EMBL" id="JAGDYL010000001">
    <property type="protein sequence ID" value="MBO1803722.1"/>
    <property type="molecule type" value="Genomic_DNA"/>
</dbReference>
<dbReference type="PANTHER" id="PTHR31435:SF9">
    <property type="entry name" value="PROTEIN NATD1"/>
    <property type="match status" value="1"/>
</dbReference>
<dbReference type="SUPFAM" id="SSF55729">
    <property type="entry name" value="Acyl-CoA N-acyltransferases (Nat)"/>
    <property type="match status" value="1"/>
</dbReference>
<dbReference type="Gene3D" id="3.40.630.30">
    <property type="match status" value="1"/>
</dbReference>
<dbReference type="InterPro" id="IPR031165">
    <property type="entry name" value="GNAT_YJDJ"/>
</dbReference>
<dbReference type="Pfam" id="PF14542">
    <property type="entry name" value="Acetyltransf_CG"/>
    <property type="match status" value="1"/>
</dbReference>
<name>A0A939RV93_9MICO</name>
<dbReference type="AlphaFoldDB" id="A0A939RV93"/>
<proteinExistence type="predicted"/>
<dbReference type="RefSeq" id="WP_208044221.1">
    <property type="nucleotide sequence ID" value="NZ_JAGDYL010000001.1"/>
</dbReference>
<feature type="domain" description="N-acetyltransferase" evidence="1">
    <location>
        <begin position="18"/>
        <end position="109"/>
    </location>
</feature>
<evidence type="ECO:0000259" key="1">
    <source>
        <dbReference type="PROSITE" id="PS51729"/>
    </source>
</evidence>
<evidence type="ECO:0000313" key="2">
    <source>
        <dbReference type="EMBL" id="MBO1803722.1"/>
    </source>
</evidence>
<keyword evidence="3" id="KW-1185">Reference proteome</keyword>
<dbReference type="InterPro" id="IPR045057">
    <property type="entry name" value="Gcn5-rel_NAT"/>
</dbReference>
<protein>
    <submittedName>
        <fullName evidence="2">N-acetyltransferase</fullName>
    </submittedName>
</protein>
<dbReference type="PANTHER" id="PTHR31435">
    <property type="entry name" value="PROTEIN NATD1"/>
    <property type="match status" value="1"/>
</dbReference>
<accession>A0A939RV93</accession>
<gene>
    <name evidence="2" type="ORF">J4H91_00105</name>
</gene>
<reference evidence="2" key="1">
    <citation type="submission" date="2021-03" db="EMBL/GenBank/DDBJ databases">
        <title>Leucobacter chromiisoli sp. nov., isolated from chromium-containing soil of chemical plant.</title>
        <authorList>
            <person name="Xu Z."/>
        </authorList>
    </citation>
    <scope>NUCLEOTIDE SEQUENCE</scope>
    <source>
        <strain evidence="2">A2</strain>
    </source>
</reference>
<sequence length="113" mass="12373">MARYRDEDQAAADGIRIVHEPERSRYAALRGSGDDALLIGEAHYTLLGDDAIDFDHTVVTPPMRGTGVAGLLAQRALTGEAARGRRVRASCWFIAGYLGRHPELLDDEGRPTR</sequence>
<evidence type="ECO:0000313" key="3">
    <source>
        <dbReference type="Proteomes" id="UP000664398"/>
    </source>
</evidence>
<dbReference type="PROSITE" id="PS51729">
    <property type="entry name" value="GNAT_YJDJ"/>
    <property type="match status" value="1"/>
</dbReference>
<dbReference type="InterPro" id="IPR016181">
    <property type="entry name" value="Acyl_CoA_acyltransferase"/>
</dbReference>
<organism evidence="2 3">
    <name type="scientific">Leucobacter ruminantium</name>
    <dbReference type="NCBI Taxonomy" id="1289170"/>
    <lineage>
        <taxon>Bacteria</taxon>
        <taxon>Bacillati</taxon>
        <taxon>Actinomycetota</taxon>
        <taxon>Actinomycetes</taxon>
        <taxon>Micrococcales</taxon>
        <taxon>Microbacteriaceae</taxon>
        <taxon>Leucobacter</taxon>
    </lineage>
</organism>
<dbReference type="Proteomes" id="UP000664398">
    <property type="component" value="Unassembled WGS sequence"/>
</dbReference>
<comment type="caution">
    <text evidence="2">The sequence shown here is derived from an EMBL/GenBank/DDBJ whole genome shotgun (WGS) entry which is preliminary data.</text>
</comment>